<protein>
    <submittedName>
        <fullName evidence="2">Uncharacterized protein</fullName>
    </submittedName>
</protein>
<dbReference type="OrthoDB" id="428577at2759"/>
<organism evidence="2 3">
    <name type="scientific">Aureobasidium subglaciale (strain EXF-2481)</name>
    <name type="common">Aureobasidium pullulans var. subglaciale</name>
    <dbReference type="NCBI Taxonomy" id="1043005"/>
    <lineage>
        <taxon>Eukaryota</taxon>
        <taxon>Fungi</taxon>
        <taxon>Dikarya</taxon>
        <taxon>Ascomycota</taxon>
        <taxon>Pezizomycotina</taxon>
        <taxon>Dothideomycetes</taxon>
        <taxon>Dothideomycetidae</taxon>
        <taxon>Dothideales</taxon>
        <taxon>Saccotheciaceae</taxon>
        <taxon>Aureobasidium</taxon>
    </lineage>
</organism>
<dbReference type="RefSeq" id="XP_013344480.1">
    <property type="nucleotide sequence ID" value="XM_013489026.1"/>
</dbReference>
<accession>A0A074ZB26</accession>
<gene>
    <name evidence="2" type="ORF">AUEXF2481DRAFT_28676</name>
</gene>
<proteinExistence type="predicted"/>
<feature type="region of interest" description="Disordered" evidence="1">
    <location>
        <begin position="1"/>
        <end position="23"/>
    </location>
</feature>
<reference evidence="2 3" key="1">
    <citation type="journal article" date="2014" name="BMC Genomics">
        <title>Genome sequencing of four Aureobasidium pullulans varieties: biotechnological potential, stress tolerance, and description of new species.</title>
        <authorList>
            <person name="Gostin Ar C."/>
            <person name="Ohm R.A."/>
            <person name="Kogej T."/>
            <person name="Sonjak S."/>
            <person name="Turk M."/>
            <person name="Zajc J."/>
            <person name="Zalar P."/>
            <person name="Grube M."/>
            <person name="Sun H."/>
            <person name="Han J."/>
            <person name="Sharma A."/>
            <person name="Chiniquy J."/>
            <person name="Ngan C.Y."/>
            <person name="Lipzen A."/>
            <person name="Barry K."/>
            <person name="Grigoriev I.V."/>
            <person name="Gunde-Cimerman N."/>
        </authorList>
    </citation>
    <scope>NUCLEOTIDE SEQUENCE [LARGE SCALE GENOMIC DNA]</scope>
    <source>
        <strain evidence="2 3">EXF-2481</strain>
    </source>
</reference>
<keyword evidence="3" id="KW-1185">Reference proteome</keyword>
<name>A0A074ZB26_AURSE</name>
<dbReference type="STRING" id="1043005.A0A074ZB26"/>
<evidence type="ECO:0000313" key="3">
    <source>
        <dbReference type="Proteomes" id="UP000030641"/>
    </source>
</evidence>
<dbReference type="OMA" id="AGTENEW"/>
<sequence>MASRGFPGKNRASSSAVDGASSGALETDDYGSLDHQIDSNLSDQDVIQIFQASFEAGDRSACEKLLFEKAEAITGMDSPYQWIQDLSTLELRRPEVLDLMYEAQRESPWIHYKDSSLGVTTIPITDRSSNLLVLPERTPSKSEVERTIAGVCGLGGKIPHSFGGDILGYDVVVLSDVQRAKISYGKIGTEFVARNIELQGVSVRCNGALERLQTLYDHELEVQARPIPFILVEDLLTSMREMDLGPHHHVTYPEIRAAEAAATNVLRLVCPSHFDNHSYTELSDILDLCALAVQLLCVAILSFGQAHVGKIDPFFLEHPLTQISLLGAHGSCAGSLSISLQMIELSCAGDMVQSPVMAFTTGDNSSQTSYDILIKPYDLLTLWGPGSLIPCITTMGRSWVQGIVMKGGIVYQPSADSTMLHWEPGTADDARKGVLFRHDLEMAVRLGGFDKINTQCPGVPDPYNAVPTMNIRSIIEELGTWPEKWEVRERQVGVQGGQFLNATLNATYIKSDSCTRKKRALQRLDLRALEKPWGILISSADWKALMSIGDGVLEELRNPNFLAWIDVLRPEQYEALTRIVTHVLRKLYWTGMNDENELIAACPTIDDPDGCIHIPMDACKAFASILEDTERSATFACLTTKCFEMLSYKCQTSLKPKWQRQIPALVTTVCQYRWLGANQWEKMSGSDLQDDCSYWMGSSSDTRRLTAEVLSPQSPTKLRFSNGPTNWRYMRRAWERYEKIRQVQLVQLRERTTMTEDSATEVIILGE</sequence>
<dbReference type="EMBL" id="KL584757">
    <property type="protein sequence ID" value="KEQ95956.1"/>
    <property type="molecule type" value="Genomic_DNA"/>
</dbReference>
<evidence type="ECO:0000256" key="1">
    <source>
        <dbReference type="SAM" id="MobiDB-lite"/>
    </source>
</evidence>
<dbReference type="AlphaFoldDB" id="A0A074ZB26"/>
<dbReference type="Proteomes" id="UP000030641">
    <property type="component" value="Unassembled WGS sequence"/>
</dbReference>
<dbReference type="GeneID" id="25363773"/>
<feature type="compositionally biased region" description="Low complexity" evidence="1">
    <location>
        <begin position="12"/>
        <end position="23"/>
    </location>
</feature>
<evidence type="ECO:0000313" key="2">
    <source>
        <dbReference type="EMBL" id="KEQ95956.1"/>
    </source>
</evidence>
<dbReference type="HOGENOM" id="CLU_364074_0_0_1"/>
<dbReference type="InParanoid" id="A0A074ZB26"/>